<name>A0A2J6QTD6_HYAVF</name>
<dbReference type="OrthoDB" id="3565353at2759"/>
<feature type="compositionally biased region" description="Low complexity" evidence="1">
    <location>
        <begin position="133"/>
        <end position="147"/>
    </location>
</feature>
<evidence type="ECO:0000313" key="2">
    <source>
        <dbReference type="EMBL" id="PMD29500.1"/>
    </source>
</evidence>
<keyword evidence="3" id="KW-1185">Reference proteome</keyword>
<dbReference type="EMBL" id="KZ613973">
    <property type="protein sequence ID" value="PMD29500.1"/>
    <property type="molecule type" value="Genomic_DNA"/>
</dbReference>
<feature type="region of interest" description="Disordered" evidence="1">
    <location>
        <begin position="123"/>
        <end position="148"/>
    </location>
</feature>
<accession>A0A2J6QTD6</accession>
<proteinExistence type="predicted"/>
<organism evidence="2 3">
    <name type="scientific">Hyaloscypha variabilis (strain UAMH 11265 / GT02V1 / F)</name>
    <name type="common">Meliniomyces variabilis</name>
    <dbReference type="NCBI Taxonomy" id="1149755"/>
    <lineage>
        <taxon>Eukaryota</taxon>
        <taxon>Fungi</taxon>
        <taxon>Dikarya</taxon>
        <taxon>Ascomycota</taxon>
        <taxon>Pezizomycotina</taxon>
        <taxon>Leotiomycetes</taxon>
        <taxon>Helotiales</taxon>
        <taxon>Hyaloscyphaceae</taxon>
        <taxon>Hyaloscypha</taxon>
        <taxon>Hyaloscypha variabilis</taxon>
    </lineage>
</organism>
<protein>
    <submittedName>
        <fullName evidence="2">Uncharacterized protein</fullName>
    </submittedName>
</protein>
<evidence type="ECO:0000256" key="1">
    <source>
        <dbReference type="SAM" id="MobiDB-lite"/>
    </source>
</evidence>
<reference evidence="2 3" key="1">
    <citation type="submission" date="2016-04" db="EMBL/GenBank/DDBJ databases">
        <title>A degradative enzymes factory behind the ericoid mycorrhizal symbiosis.</title>
        <authorList>
            <consortium name="DOE Joint Genome Institute"/>
            <person name="Martino E."/>
            <person name="Morin E."/>
            <person name="Grelet G."/>
            <person name="Kuo A."/>
            <person name="Kohler A."/>
            <person name="Daghino S."/>
            <person name="Barry K."/>
            <person name="Choi C."/>
            <person name="Cichocki N."/>
            <person name="Clum A."/>
            <person name="Copeland A."/>
            <person name="Hainaut M."/>
            <person name="Haridas S."/>
            <person name="Labutti K."/>
            <person name="Lindquist E."/>
            <person name="Lipzen A."/>
            <person name="Khouja H.-R."/>
            <person name="Murat C."/>
            <person name="Ohm R."/>
            <person name="Olson A."/>
            <person name="Spatafora J."/>
            <person name="Veneault-Fourrey C."/>
            <person name="Henrissat B."/>
            <person name="Grigoriev I."/>
            <person name="Martin F."/>
            <person name="Perotto S."/>
        </authorList>
    </citation>
    <scope>NUCLEOTIDE SEQUENCE [LARGE SCALE GENOMIC DNA]</scope>
    <source>
        <strain evidence="2 3">F</strain>
    </source>
</reference>
<dbReference type="AlphaFoldDB" id="A0A2J6QTD6"/>
<evidence type="ECO:0000313" key="3">
    <source>
        <dbReference type="Proteomes" id="UP000235786"/>
    </source>
</evidence>
<dbReference type="Proteomes" id="UP000235786">
    <property type="component" value="Unassembled WGS sequence"/>
</dbReference>
<dbReference type="STRING" id="1149755.A0A2J6QTD6"/>
<sequence length="298" mass="33305">MATALLEHRMTRCTVNIRLVERSLRLRNHFDGSLRFSRTSIGAVRPLRRNWVNFRRSMAMWTGFWWFIWSTSVESIFFGGWLPGSLDSAICERASFDSTKLRQLFSSKQWSFFTSDPCRSDHPGSMGLGSGSGQSSPAGGQSPSAAGTFDLTLQQSSGHYKFLVNGELASGQLTLSVYPTVIEKKEEQVVRWTRNPSYIDGSKSTKGRHQRYSNTRVFKVSMQRNPPAGETPYVACKDCANKGVISTLVGKDGPVIVPLPVSERSIGATPLNGEYYVKERRIVNVMFLKHELCLAVYG</sequence>
<gene>
    <name evidence="2" type="ORF">L207DRAFT_593304</name>
</gene>